<feature type="signal peptide" evidence="2">
    <location>
        <begin position="1"/>
        <end position="20"/>
    </location>
</feature>
<keyword evidence="4" id="KW-1185">Reference proteome</keyword>
<feature type="compositionally biased region" description="Low complexity" evidence="1">
    <location>
        <begin position="142"/>
        <end position="152"/>
    </location>
</feature>
<feature type="chain" id="PRO_5015513513" description="Extracellular membrane protein CFEM domain-containing protein" evidence="2">
    <location>
        <begin position="21"/>
        <end position="179"/>
    </location>
</feature>
<dbReference type="AlphaFoldDB" id="A0A2T2NET6"/>
<feature type="compositionally biased region" description="Polar residues" evidence="1">
    <location>
        <begin position="109"/>
        <end position="134"/>
    </location>
</feature>
<organism evidence="3 4">
    <name type="scientific">Corynespora cassiicola Philippines</name>
    <dbReference type="NCBI Taxonomy" id="1448308"/>
    <lineage>
        <taxon>Eukaryota</taxon>
        <taxon>Fungi</taxon>
        <taxon>Dikarya</taxon>
        <taxon>Ascomycota</taxon>
        <taxon>Pezizomycotina</taxon>
        <taxon>Dothideomycetes</taxon>
        <taxon>Pleosporomycetidae</taxon>
        <taxon>Pleosporales</taxon>
        <taxon>Corynesporascaceae</taxon>
        <taxon>Corynespora</taxon>
    </lineage>
</organism>
<dbReference type="Proteomes" id="UP000240883">
    <property type="component" value="Unassembled WGS sequence"/>
</dbReference>
<protein>
    <recommendedName>
        <fullName evidence="5">Extracellular membrane protein CFEM domain-containing protein</fullName>
    </recommendedName>
</protein>
<name>A0A2T2NET6_CORCC</name>
<dbReference type="STRING" id="1448308.A0A2T2NET6"/>
<dbReference type="OrthoDB" id="4776947at2759"/>
<proteinExistence type="predicted"/>
<sequence>MYSKTIFVAAFAAIASVASAATPPSCLLGAVNSYDKPADLKAICESKDATSKISKICGDAKADALEAFADICNGQGVKVSTDVSATASGVASATGAVKPSGTGAVKPSGTGSSNSTLTVSGSRNSTIASATPTPTGEGAGSGSDAAASGTGSPSESTGAAGKIEVGVAALLAGIMAFAL</sequence>
<gene>
    <name evidence="3" type="ORF">BS50DRAFT_576579</name>
</gene>
<feature type="region of interest" description="Disordered" evidence="1">
    <location>
        <begin position="98"/>
        <end position="158"/>
    </location>
</feature>
<evidence type="ECO:0000313" key="4">
    <source>
        <dbReference type="Proteomes" id="UP000240883"/>
    </source>
</evidence>
<accession>A0A2T2NET6</accession>
<keyword evidence="2" id="KW-0732">Signal</keyword>
<reference evidence="3 4" key="1">
    <citation type="journal article" date="2018" name="Front. Microbiol.">
        <title>Genome-Wide Analysis of Corynespora cassiicola Leaf Fall Disease Putative Effectors.</title>
        <authorList>
            <person name="Lopez D."/>
            <person name="Ribeiro S."/>
            <person name="Label P."/>
            <person name="Fumanal B."/>
            <person name="Venisse J.S."/>
            <person name="Kohler A."/>
            <person name="de Oliveira R.R."/>
            <person name="Labutti K."/>
            <person name="Lipzen A."/>
            <person name="Lail K."/>
            <person name="Bauer D."/>
            <person name="Ohm R.A."/>
            <person name="Barry K.W."/>
            <person name="Spatafora J."/>
            <person name="Grigoriev I.V."/>
            <person name="Martin F.M."/>
            <person name="Pujade-Renaud V."/>
        </authorList>
    </citation>
    <scope>NUCLEOTIDE SEQUENCE [LARGE SCALE GENOMIC DNA]</scope>
    <source>
        <strain evidence="3 4">Philippines</strain>
    </source>
</reference>
<dbReference type="EMBL" id="KZ678139">
    <property type="protein sequence ID" value="PSN63947.1"/>
    <property type="molecule type" value="Genomic_DNA"/>
</dbReference>
<evidence type="ECO:0000256" key="2">
    <source>
        <dbReference type="SAM" id="SignalP"/>
    </source>
</evidence>
<evidence type="ECO:0000256" key="1">
    <source>
        <dbReference type="SAM" id="MobiDB-lite"/>
    </source>
</evidence>
<evidence type="ECO:0000313" key="3">
    <source>
        <dbReference type="EMBL" id="PSN63947.1"/>
    </source>
</evidence>
<evidence type="ECO:0008006" key="5">
    <source>
        <dbReference type="Google" id="ProtNLM"/>
    </source>
</evidence>